<sequence length="88" mass="10035">MPSIPSSLLHFFSPHEPVPLQKRSHAGSPCHMFRTPKTGESPFVNLFLQSKGDATSVPGMKRGLRGLNPNRKRCIEEERDRPRRHCRC</sequence>
<dbReference type="EMBL" id="UPXX01000032">
    <property type="protein sequence ID" value="VBB47876.1"/>
    <property type="molecule type" value="Genomic_DNA"/>
</dbReference>
<accession>A0A653AJB4</accession>
<protein>
    <submittedName>
        <fullName evidence="1">Uncharacterized protein</fullName>
    </submittedName>
</protein>
<organism evidence="1">
    <name type="scientific">Uncultured Desulfatiglans sp</name>
    <dbReference type="NCBI Taxonomy" id="1748965"/>
    <lineage>
        <taxon>Bacteria</taxon>
        <taxon>Pseudomonadati</taxon>
        <taxon>Thermodesulfobacteriota</taxon>
        <taxon>Desulfobacteria</taxon>
        <taxon>Desulfatiglandales</taxon>
        <taxon>Desulfatiglandaceae</taxon>
        <taxon>Desulfatiglans</taxon>
        <taxon>environmental samples</taxon>
    </lineage>
</organism>
<reference evidence="1" key="1">
    <citation type="submission" date="2018-07" db="EMBL/GenBank/DDBJ databases">
        <authorList>
            <consortium name="Genoscope - CEA"/>
            <person name="William W."/>
        </authorList>
    </citation>
    <scope>NUCLEOTIDE SEQUENCE</scope>
    <source>
        <strain evidence="1">IK1</strain>
    </source>
</reference>
<name>A0A653AJB4_UNCDX</name>
<dbReference type="AlphaFoldDB" id="A0A653AJB4"/>
<evidence type="ECO:0000313" key="1">
    <source>
        <dbReference type="EMBL" id="VBB47876.1"/>
    </source>
</evidence>
<gene>
    <name evidence="1" type="ORF">TRIP_B50671</name>
</gene>
<proteinExistence type="predicted"/>